<feature type="transmembrane region" description="Helical" evidence="1">
    <location>
        <begin position="130"/>
        <end position="148"/>
    </location>
</feature>
<gene>
    <name evidence="2" type="ORF">QEH59_02465</name>
</gene>
<feature type="transmembrane region" description="Helical" evidence="1">
    <location>
        <begin position="50"/>
        <end position="74"/>
    </location>
</feature>
<feature type="transmembrane region" description="Helical" evidence="1">
    <location>
        <begin position="236"/>
        <end position="255"/>
    </location>
</feature>
<proteinExistence type="predicted"/>
<sequence>MSSYSVHWLALSQRELATVLASRVIWVFGLACLCFGLLIVSGSAGEGSTAVWLSLPLVLYALPLIGLLAGVAAAQGDAMEEPLIASRIPRVGQRMLVKWLLWSLLLGLVALLWLLPAAARAGQWQALPQLWAYALGEVAVFLAAGLLLGRWIRDSVAAHLSALLLGFFALAGVGIFAWLAAGWPYLQAHPSLWTLSLMLHPVEALRVGLLFSIDDLPFDPGELPALAAWWLRHPGVWYACLSLSLSGAALSLCSVRRKYSD</sequence>
<feature type="transmembrane region" description="Helical" evidence="1">
    <location>
        <begin position="20"/>
        <end position="44"/>
    </location>
</feature>
<evidence type="ECO:0000313" key="3">
    <source>
        <dbReference type="Proteomes" id="UP001243717"/>
    </source>
</evidence>
<keyword evidence="1" id="KW-0472">Membrane</keyword>
<evidence type="ECO:0008006" key="4">
    <source>
        <dbReference type="Google" id="ProtNLM"/>
    </source>
</evidence>
<evidence type="ECO:0000256" key="1">
    <source>
        <dbReference type="SAM" id="Phobius"/>
    </source>
</evidence>
<accession>A0ABU1AEQ6</accession>
<reference evidence="2 3" key="1">
    <citation type="submission" date="2023-04" db="EMBL/GenBank/DDBJ databases">
        <title>A novel bacteria isolated from coastal sediment.</title>
        <authorList>
            <person name="Liu X.-J."/>
            <person name="Du Z.-J."/>
        </authorList>
    </citation>
    <scope>NUCLEOTIDE SEQUENCE [LARGE SCALE GENOMIC DNA]</scope>
    <source>
        <strain evidence="2 3">SDUM461004</strain>
    </source>
</reference>
<protein>
    <recommendedName>
        <fullName evidence="4">ABC transporter permease</fullName>
    </recommendedName>
</protein>
<dbReference type="EMBL" id="JARXIC010000003">
    <property type="protein sequence ID" value="MDQ8193271.1"/>
    <property type="molecule type" value="Genomic_DNA"/>
</dbReference>
<feature type="transmembrane region" description="Helical" evidence="1">
    <location>
        <begin position="95"/>
        <end position="118"/>
    </location>
</feature>
<keyword evidence="1" id="KW-0812">Transmembrane</keyword>
<dbReference type="RefSeq" id="WP_308983775.1">
    <property type="nucleotide sequence ID" value="NZ_JARXIC010000003.1"/>
</dbReference>
<keyword evidence="1" id="KW-1133">Transmembrane helix</keyword>
<comment type="caution">
    <text evidence="2">The sequence shown here is derived from an EMBL/GenBank/DDBJ whole genome shotgun (WGS) entry which is preliminary data.</text>
</comment>
<keyword evidence="3" id="KW-1185">Reference proteome</keyword>
<organism evidence="2 3">
    <name type="scientific">Thalassobacterium sedimentorum</name>
    <dbReference type="NCBI Taxonomy" id="3041258"/>
    <lineage>
        <taxon>Bacteria</taxon>
        <taxon>Pseudomonadati</taxon>
        <taxon>Verrucomicrobiota</taxon>
        <taxon>Opitutia</taxon>
        <taxon>Puniceicoccales</taxon>
        <taxon>Coraliomargaritaceae</taxon>
        <taxon>Thalassobacterium</taxon>
    </lineage>
</organism>
<feature type="transmembrane region" description="Helical" evidence="1">
    <location>
        <begin position="160"/>
        <end position="186"/>
    </location>
</feature>
<name>A0ABU1AEQ6_9BACT</name>
<evidence type="ECO:0000313" key="2">
    <source>
        <dbReference type="EMBL" id="MDQ8193271.1"/>
    </source>
</evidence>
<dbReference type="Proteomes" id="UP001243717">
    <property type="component" value="Unassembled WGS sequence"/>
</dbReference>